<dbReference type="InterPro" id="IPR008995">
    <property type="entry name" value="Mo/tungstate-bd_C_term_dom"/>
</dbReference>
<dbReference type="SUPFAM" id="SSF50331">
    <property type="entry name" value="MOP-like"/>
    <property type="match status" value="1"/>
</dbReference>
<dbReference type="PANTHER" id="PTHR43875:SF1">
    <property type="entry name" value="OSMOPROTECTIVE COMPOUNDS UPTAKE ATP-BINDING PROTEIN GGTA"/>
    <property type="match status" value="1"/>
</dbReference>
<keyword evidence="2" id="KW-0813">Transport</keyword>
<dbReference type="SMART" id="SM00382">
    <property type="entry name" value="AAA"/>
    <property type="match status" value="1"/>
</dbReference>
<evidence type="ECO:0000313" key="8">
    <source>
        <dbReference type="EMBL" id="AWK88172.1"/>
    </source>
</evidence>
<dbReference type="InterPro" id="IPR047641">
    <property type="entry name" value="ABC_transpr_MalK/UgpC-like"/>
</dbReference>
<dbReference type="InterPro" id="IPR003439">
    <property type="entry name" value="ABC_transporter-like_ATP-bd"/>
</dbReference>
<dbReference type="InterPro" id="IPR027417">
    <property type="entry name" value="P-loop_NTPase"/>
</dbReference>
<keyword evidence="9" id="KW-1185">Reference proteome</keyword>
<feature type="domain" description="ABC transporter" evidence="7">
    <location>
        <begin position="3"/>
        <end position="233"/>
    </location>
</feature>
<gene>
    <name evidence="8" type="ORF">DEW08_18800</name>
</gene>
<dbReference type="PANTHER" id="PTHR43875">
    <property type="entry name" value="MALTODEXTRIN IMPORT ATP-BINDING PROTEIN MSMX"/>
    <property type="match status" value="1"/>
</dbReference>
<dbReference type="GO" id="GO:0015408">
    <property type="term" value="F:ABC-type ferric iron transporter activity"/>
    <property type="evidence" value="ECO:0007669"/>
    <property type="project" value="InterPro"/>
</dbReference>
<dbReference type="Pfam" id="PF00005">
    <property type="entry name" value="ABC_tran"/>
    <property type="match status" value="1"/>
</dbReference>
<dbReference type="Gene3D" id="2.40.50.100">
    <property type="match status" value="1"/>
</dbReference>
<dbReference type="EMBL" id="CP029354">
    <property type="protein sequence ID" value="AWK88172.1"/>
    <property type="molecule type" value="Genomic_DNA"/>
</dbReference>
<keyword evidence="4" id="KW-0547">Nucleotide-binding</keyword>
<dbReference type="AlphaFoldDB" id="A0A2S2CUI7"/>
<dbReference type="InterPro" id="IPR015853">
    <property type="entry name" value="ABC_transpr_FbpC"/>
</dbReference>
<protein>
    <submittedName>
        <fullName evidence="8">ABC transporter</fullName>
    </submittedName>
</protein>
<dbReference type="GO" id="GO:0005524">
    <property type="term" value="F:ATP binding"/>
    <property type="evidence" value="ECO:0007669"/>
    <property type="project" value="UniProtKB-KW"/>
</dbReference>
<dbReference type="InterPro" id="IPR012340">
    <property type="entry name" value="NA-bd_OB-fold"/>
</dbReference>
<dbReference type="OrthoDB" id="394852at2"/>
<dbReference type="InterPro" id="IPR003593">
    <property type="entry name" value="AAA+_ATPase"/>
</dbReference>
<dbReference type="PROSITE" id="PS50893">
    <property type="entry name" value="ABC_TRANSPORTER_2"/>
    <property type="match status" value="1"/>
</dbReference>
<dbReference type="GO" id="GO:0055052">
    <property type="term" value="C:ATP-binding cassette (ABC) transporter complex, substrate-binding subunit-containing"/>
    <property type="evidence" value="ECO:0007669"/>
    <property type="project" value="TreeGrafter"/>
</dbReference>
<evidence type="ECO:0000259" key="7">
    <source>
        <dbReference type="PROSITE" id="PS50893"/>
    </source>
</evidence>
<organism evidence="8 9">
    <name type="scientific">Azospirillum thermophilum</name>
    <dbReference type="NCBI Taxonomy" id="2202148"/>
    <lineage>
        <taxon>Bacteria</taxon>
        <taxon>Pseudomonadati</taxon>
        <taxon>Pseudomonadota</taxon>
        <taxon>Alphaproteobacteria</taxon>
        <taxon>Rhodospirillales</taxon>
        <taxon>Azospirillaceae</taxon>
        <taxon>Azospirillum</taxon>
    </lineage>
</organism>
<dbReference type="RefSeq" id="WP_109330172.1">
    <property type="nucleotide sequence ID" value="NZ_CP029354.1"/>
</dbReference>
<dbReference type="Proteomes" id="UP000245629">
    <property type="component" value="Chromosome 3"/>
</dbReference>
<proteinExistence type="inferred from homology"/>
<dbReference type="GO" id="GO:0016887">
    <property type="term" value="F:ATP hydrolysis activity"/>
    <property type="evidence" value="ECO:0007669"/>
    <property type="project" value="InterPro"/>
</dbReference>
<evidence type="ECO:0000256" key="4">
    <source>
        <dbReference type="ARBA" id="ARBA00022741"/>
    </source>
</evidence>
<dbReference type="KEGG" id="azz:DEW08_18800"/>
<evidence type="ECO:0000256" key="6">
    <source>
        <dbReference type="ARBA" id="ARBA00023136"/>
    </source>
</evidence>
<keyword evidence="3" id="KW-1003">Cell membrane</keyword>
<evidence type="ECO:0000256" key="2">
    <source>
        <dbReference type="ARBA" id="ARBA00022448"/>
    </source>
</evidence>
<evidence type="ECO:0000256" key="3">
    <source>
        <dbReference type="ARBA" id="ARBA00022475"/>
    </source>
</evidence>
<sequence>MTLKLDGVTKRVGAETHLHDLSLELQPGTFNVLLGRTLAGKTTLMRLMAGLDAPTGGRLFENGRDVTGAPVRRRDVAMVYQQFINYPAMTVYENIASPLRRQALDKAEIDRRVRRTAAMLRIDPYLDRLPGQLSGGQQQRCAIARALVKGAGLLLLDEPLVNLDYKLREELRAELRDIFADGRTTVVYATTEPQEALILGGSVSVLHEGRLLQSGATAAVYHAPATGTVAAVFSDPPMNFIDGILTNDRVALSDGTQLPLSSHERGLPPGPCRIGIRANHLTVLRRSERLVPIRGRVELSEISGSETFIHLSHGGVTLIAREEGVHTHPIGSEIQVYADPDRVFVFSPAGQLVAAPGWRQGRLRNIA</sequence>
<evidence type="ECO:0000256" key="5">
    <source>
        <dbReference type="ARBA" id="ARBA00022840"/>
    </source>
</evidence>
<name>A0A2S2CUI7_9PROT</name>
<comment type="similarity">
    <text evidence="1">Belongs to the ABC transporter superfamily.</text>
</comment>
<keyword evidence="5" id="KW-0067">ATP-binding</keyword>
<dbReference type="CDD" id="cd03259">
    <property type="entry name" value="ABC_Carb_Solutes_like"/>
    <property type="match status" value="1"/>
</dbReference>
<reference evidence="9" key="1">
    <citation type="submission" date="2018-05" db="EMBL/GenBank/DDBJ databases">
        <title>Azospirillum thermophila sp. nov., a novel isolated from hot spring.</title>
        <authorList>
            <person name="Zhao Z."/>
        </authorList>
    </citation>
    <scope>NUCLEOTIDE SEQUENCE [LARGE SCALE GENOMIC DNA]</scope>
    <source>
        <strain evidence="9">CFH 70021</strain>
    </source>
</reference>
<evidence type="ECO:0000256" key="1">
    <source>
        <dbReference type="ARBA" id="ARBA00005417"/>
    </source>
</evidence>
<dbReference type="InterPro" id="IPR013611">
    <property type="entry name" value="Transp-assoc_OB_typ2"/>
</dbReference>
<evidence type="ECO:0000313" key="9">
    <source>
        <dbReference type="Proteomes" id="UP000245629"/>
    </source>
</evidence>
<keyword evidence="6" id="KW-0472">Membrane</keyword>
<accession>A0A2S2CUI7</accession>
<dbReference type="Pfam" id="PF08402">
    <property type="entry name" value="TOBE_2"/>
    <property type="match status" value="1"/>
</dbReference>
<dbReference type="Gene3D" id="2.40.50.140">
    <property type="entry name" value="Nucleic acid-binding proteins"/>
    <property type="match status" value="1"/>
</dbReference>
<dbReference type="Gene3D" id="3.40.50.300">
    <property type="entry name" value="P-loop containing nucleotide triphosphate hydrolases"/>
    <property type="match status" value="1"/>
</dbReference>
<dbReference type="SUPFAM" id="SSF52540">
    <property type="entry name" value="P-loop containing nucleoside triphosphate hydrolases"/>
    <property type="match status" value="1"/>
</dbReference>